<dbReference type="RefSeq" id="WP_166584301.1">
    <property type="nucleotide sequence ID" value="NZ_WWEO01000037.1"/>
</dbReference>
<keyword evidence="2" id="KW-1185">Reference proteome</keyword>
<proteinExistence type="predicted"/>
<dbReference type="InterPro" id="IPR008323">
    <property type="entry name" value="UCP033563"/>
</dbReference>
<reference evidence="1" key="2">
    <citation type="submission" date="2020-10" db="EMBL/GenBank/DDBJ databases">
        <title>Mucilaginibacter sp. nov., isolated from soil.</title>
        <authorList>
            <person name="Jeon C.O."/>
        </authorList>
    </citation>
    <scope>NUCLEOTIDE SEQUENCE</scope>
    <source>
        <strain evidence="1">R11</strain>
    </source>
</reference>
<gene>
    <name evidence="1" type="ORF">GSY63_02750</name>
</gene>
<accession>A0A966DQR6</accession>
<comment type="caution">
    <text evidence="1">The sequence shown here is derived from an EMBL/GenBank/DDBJ whole genome shotgun (WGS) entry which is preliminary data.</text>
</comment>
<dbReference type="PANTHER" id="PTHR36454:SF1">
    <property type="entry name" value="DUF1015 DOMAIN-CONTAINING PROTEIN"/>
    <property type="match status" value="1"/>
</dbReference>
<reference evidence="1" key="1">
    <citation type="submission" date="2020-01" db="EMBL/GenBank/DDBJ databases">
        <authorList>
            <person name="Seo Y.L."/>
        </authorList>
    </citation>
    <scope>NUCLEOTIDE SEQUENCE</scope>
    <source>
        <strain evidence="1">R11</strain>
    </source>
</reference>
<dbReference type="Proteomes" id="UP000638732">
    <property type="component" value="Unassembled WGS sequence"/>
</dbReference>
<protein>
    <submittedName>
        <fullName evidence="1">Uncharacterized protein</fullName>
    </submittedName>
</protein>
<evidence type="ECO:0000313" key="1">
    <source>
        <dbReference type="EMBL" id="NCD68273.1"/>
    </source>
</evidence>
<dbReference type="EMBL" id="WWEO01000037">
    <property type="protein sequence ID" value="NCD68273.1"/>
    <property type="molecule type" value="Genomic_DNA"/>
</dbReference>
<evidence type="ECO:0000313" key="2">
    <source>
        <dbReference type="Proteomes" id="UP000638732"/>
    </source>
</evidence>
<dbReference type="PANTHER" id="PTHR36454">
    <property type="entry name" value="LMO2823 PROTEIN"/>
    <property type="match status" value="1"/>
</dbReference>
<dbReference type="AlphaFoldDB" id="A0A966DQR6"/>
<name>A0A966DQR6_9SPHI</name>
<sequence>MNCGPSGLAKESLHDDGDGIPEALDAFFIYEYESPGESLTGFWALTAAEDFHNGTIKSLRLENNSVVVNPINAALENRETAVIITYASDKYIDEMIGKVKRTVPMKQSNKGAAQHRLWLINDENEIKRLIVIFGKLGSVFHIPVSGVFSHVNFGTGKDLINSECFGPLVPAIYVSEKQLRSAPCHQLLKPGFPIDPESFFQLICKDFEIRISPGNAPIEPDVMHQFGVCIYGCWYQLTLKREVLSTAGYEERLDGHILHFRILSPTRLLSGSPQPICCCPGPNALAKVLDMLQKDRNLIAFTLHPASLNQLISAAYLDIPLNKGSFWIQPASYSPNNAVAMNGEVVK</sequence>
<organism evidence="1 2">
    <name type="scientific">Mucilaginibacter agri</name>
    <dbReference type="NCBI Taxonomy" id="2695265"/>
    <lineage>
        <taxon>Bacteria</taxon>
        <taxon>Pseudomonadati</taxon>
        <taxon>Bacteroidota</taxon>
        <taxon>Sphingobacteriia</taxon>
        <taxon>Sphingobacteriales</taxon>
        <taxon>Sphingobacteriaceae</taxon>
        <taxon>Mucilaginibacter</taxon>
    </lineage>
</organism>
<dbReference type="Pfam" id="PF06245">
    <property type="entry name" value="DUF1015"/>
    <property type="match status" value="1"/>
</dbReference>